<evidence type="ECO:0000313" key="12">
    <source>
        <dbReference type="Proteomes" id="UP000063063"/>
    </source>
</evidence>
<keyword evidence="6" id="KW-0663">Pyridoxal phosphate</keyword>
<evidence type="ECO:0000256" key="4">
    <source>
        <dbReference type="ARBA" id="ARBA00022679"/>
    </source>
</evidence>
<dbReference type="VEuPathDB" id="TriTrypDB:LPMP_342690"/>
<evidence type="ECO:0000256" key="6">
    <source>
        <dbReference type="ARBA" id="ARBA00022898"/>
    </source>
</evidence>
<keyword evidence="4 11" id="KW-0808">Transferase</keyword>
<dbReference type="KEGG" id="lpan:LPMP_342690"/>
<dbReference type="AlphaFoldDB" id="A0A088S2T9"/>
<evidence type="ECO:0000259" key="10">
    <source>
        <dbReference type="Pfam" id="PF00266"/>
    </source>
</evidence>
<dbReference type="SUPFAM" id="SSF53383">
    <property type="entry name" value="PLP-dependent transferases"/>
    <property type="match status" value="1"/>
</dbReference>
<dbReference type="Gene3D" id="3.40.640.10">
    <property type="entry name" value="Type I PLP-dependent aspartate aminotransferase-like (Major domain)"/>
    <property type="match status" value="1"/>
</dbReference>
<comment type="similarity">
    <text evidence="2">Belongs to the class-V pyridoxal-phosphate-dependent aminotransferase family. NifS/IscS subfamily.</text>
</comment>
<dbReference type="GO" id="GO:0031071">
    <property type="term" value="F:cysteine desulfurase activity"/>
    <property type="evidence" value="ECO:0007669"/>
    <property type="project" value="UniProtKB-EC"/>
</dbReference>
<dbReference type="InterPro" id="IPR015424">
    <property type="entry name" value="PyrdxlP-dep_Trfase"/>
</dbReference>
<dbReference type="Pfam" id="PF00266">
    <property type="entry name" value="Aminotran_5"/>
    <property type="match status" value="2"/>
</dbReference>
<dbReference type="PANTHER" id="PTHR11601:SF34">
    <property type="entry name" value="CYSTEINE DESULFURASE"/>
    <property type="match status" value="1"/>
</dbReference>
<keyword evidence="11" id="KW-0032">Aminotransferase</keyword>
<keyword evidence="7" id="KW-0408">Iron</keyword>
<dbReference type="GO" id="GO:0046872">
    <property type="term" value="F:metal ion binding"/>
    <property type="evidence" value="ECO:0007669"/>
    <property type="project" value="UniProtKB-KW"/>
</dbReference>
<dbReference type="PIRSF" id="PIRSF005572">
    <property type="entry name" value="NifS"/>
    <property type="match status" value="1"/>
</dbReference>
<keyword evidence="12" id="KW-1185">Reference proteome</keyword>
<feature type="domain" description="Aminotransferase class V" evidence="10">
    <location>
        <begin position="25"/>
        <end position="128"/>
    </location>
</feature>
<comment type="cofactor">
    <cofactor evidence="1 9">
        <name>pyridoxal 5'-phosphate</name>
        <dbReference type="ChEBI" id="CHEBI:597326"/>
    </cofactor>
</comment>
<dbReference type="eggNOG" id="KOG1549">
    <property type="taxonomic scope" value="Eukaryota"/>
</dbReference>
<reference evidence="11 12" key="1">
    <citation type="journal article" date="2015" name="Sci. Rep.">
        <title>The genome of Leishmania panamensis: insights into genomics of the L. (Viannia) subgenus.</title>
        <authorList>
            <person name="Llanes A."/>
            <person name="Restrepo C.M."/>
            <person name="Vecchio G.D."/>
            <person name="Anguizola F.J."/>
            <person name="Lleonart R."/>
        </authorList>
    </citation>
    <scope>NUCLEOTIDE SEQUENCE [LARGE SCALE GENOMIC DNA]</scope>
    <source>
        <strain evidence="11 12">MHOM/PA/94/PSC-1</strain>
    </source>
</reference>
<dbReference type="PROSITE" id="PS00595">
    <property type="entry name" value="AA_TRANSFER_CLASS_5"/>
    <property type="match status" value="1"/>
</dbReference>
<organism evidence="11 12">
    <name type="scientific">Leishmania panamensis</name>
    <dbReference type="NCBI Taxonomy" id="5679"/>
    <lineage>
        <taxon>Eukaryota</taxon>
        <taxon>Discoba</taxon>
        <taxon>Euglenozoa</taxon>
        <taxon>Kinetoplastea</taxon>
        <taxon>Metakinetoplastina</taxon>
        <taxon>Trypanosomatida</taxon>
        <taxon>Trypanosomatidae</taxon>
        <taxon>Leishmaniinae</taxon>
        <taxon>Leishmania</taxon>
        <taxon>Leishmania guyanensis species complex</taxon>
    </lineage>
</organism>
<dbReference type="OrthoDB" id="10250117at2759"/>
<proteinExistence type="inferred from homology"/>
<dbReference type="InterPro" id="IPR016454">
    <property type="entry name" value="Cysteine_dSase"/>
</dbReference>
<dbReference type="Gene3D" id="1.10.260.50">
    <property type="match status" value="1"/>
</dbReference>
<dbReference type="VEuPathDB" id="TriTrypDB:LPAL13_340033000"/>
<dbReference type="InterPro" id="IPR000192">
    <property type="entry name" value="Aminotrans_V_dom"/>
</dbReference>
<accession>A0A088S2T9</accession>
<dbReference type="Gene3D" id="3.90.1150.10">
    <property type="entry name" value="Aspartate Aminotransferase, domain 1"/>
    <property type="match status" value="1"/>
</dbReference>
<evidence type="ECO:0000256" key="2">
    <source>
        <dbReference type="ARBA" id="ARBA00006490"/>
    </source>
</evidence>
<dbReference type="EMBL" id="CP009403">
    <property type="protein sequence ID" value="AIO01895.1"/>
    <property type="molecule type" value="Genomic_DNA"/>
</dbReference>
<dbReference type="GO" id="GO:0051536">
    <property type="term" value="F:iron-sulfur cluster binding"/>
    <property type="evidence" value="ECO:0007669"/>
    <property type="project" value="UniProtKB-KW"/>
</dbReference>
<protein>
    <recommendedName>
        <fullName evidence="3">cysteine desulfurase</fullName>
        <ecNumber evidence="3">2.8.1.7</ecNumber>
    </recommendedName>
</protein>
<name>A0A088S2T9_LEIPA</name>
<feature type="domain" description="Aminotransferase class V" evidence="10">
    <location>
        <begin position="155"/>
        <end position="440"/>
    </location>
</feature>
<gene>
    <name evidence="11" type="ORF">LPMP_342690</name>
</gene>
<dbReference type="InterPro" id="IPR015421">
    <property type="entry name" value="PyrdxlP-dep_Trfase_major"/>
</dbReference>
<dbReference type="GO" id="GO:0008483">
    <property type="term" value="F:transaminase activity"/>
    <property type="evidence" value="ECO:0007669"/>
    <property type="project" value="UniProtKB-KW"/>
</dbReference>
<dbReference type="GeneID" id="22578774"/>
<evidence type="ECO:0000256" key="3">
    <source>
        <dbReference type="ARBA" id="ARBA00012239"/>
    </source>
</evidence>
<dbReference type="RefSeq" id="XP_010702695.1">
    <property type="nucleotide sequence ID" value="XM_010704393.1"/>
</dbReference>
<evidence type="ECO:0000256" key="5">
    <source>
        <dbReference type="ARBA" id="ARBA00022723"/>
    </source>
</evidence>
<keyword evidence="5" id="KW-0479">Metal-binding</keyword>
<keyword evidence="8" id="KW-0411">Iron-sulfur</keyword>
<dbReference type="EC" id="2.8.1.7" evidence="3"/>
<evidence type="ECO:0000256" key="9">
    <source>
        <dbReference type="RuleBase" id="RU004504"/>
    </source>
</evidence>
<evidence type="ECO:0000256" key="8">
    <source>
        <dbReference type="ARBA" id="ARBA00023014"/>
    </source>
</evidence>
<evidence type="ECO:0000256" key="1">
    <source>
        <dbReference type="ARBA" id="ARBA00001933"/>
    </source>
</evidence>
<evidence type="ECO:0000313" key="11">
    <source>
        <dbReference type="EMBL" id="AIO01895.1"/>
    </source>
</evidence>
<dbReference type="Proteomes" id="UP000063063">
    <property type="component" value="Chromosome 34"/>
</dbReference>
<dbReference type="PANTHER" id="PTHR11601">
    <property type="entry name" value="CYSTEINE DESULFURYLASE FAMILY MEMBER"/>
    <property type="match status" value="1"/>
</dbReference>
<dbReference type="InterPro" id="IPR015422">
    <property type="entry name" value="PyrdxlP-dep_Trfase_small"/>
</dbReference>
<sequence>MCNAPGPPLKKRKPQPLPQTEPLPIYLDYNATTPLCEEAWQEICRIHGTWGNPSSAHPYGLAAKYELEEARKKVQVALNALSSESIIFTSGGTESNNLAIAGGTLALRQREPRRRYVVSSNVEHPAVAEVLRYMNGSNPATSGTASTTDGAKTGSQATVKVVHVAVNPQTGRLDASSLRKVLNGLPGGPTCVALVSVMFANNEIGAVNDIKELCRLTKELCGAACLFHTDAAQSLGKVPVDVQDTNVDFLSVCGHKFYGPKGVGALYVKPGVAVQNILFGAGHERGIRPGTENVLLVAGIAEALRIACTNIDRFSAVMRDTRDELLRVLKVELATHDMGLVVNGDVTVALPNTLNCALFKRVPNMKTGSPVTYISAQRLILATGDEVCISTGSACHSTIDEGTEIVVSDPLKAVQVGVDRAIGTLRISTGRTTTMDDVRRAGKIIARRAAQQFEVE</sequence>
<dbReference type="InterPro" id="IPR020578">
    <property type="entry name" value="Aminotrans_V_PyrdxlP_BS"/>
</dbReference>
<evidence type="ECO:0000256" key="7">
    <source>
        <dbReference type="ARBA" id="ARBA00023004"/>
    </source>
</evidence>